<dbReference type="PROSITE" id="PS50096">
    <property type="entry name" value="IQ"/>
    <property type="match status" value="7"/>
</dbReference>
<sequence>MAAAVSPSFNGLSSPNTPKQKRGSWFSRTPHRKSPPVDEDIPVLKLAFFSGKTIISFGKVKVNRSKSCKLRLVNPADLDVQLVVERFPSQKGFTISEDRWVLESQEEQIVSIRWSPTEAGNVRELVTFKFDNAHRLQVIMVGTSVASPVKKTKKRSKWNVKKSVISELRSTKLKKQCKQLLKDGKKHRSPNVSRFDEENIHPNEAAITNEKTSPLGMLITPMPTTPSSIRRSRTFEKLPNPSFLNASIDSQSDFRLPLNNSALNISISPNRSDINPMLPSQPLVAEEDSRLTFCIGQNASSVAPPVEPLSDLCNLISYQGDVDHSLAYSDIHGTSLNTSILVSEAELLANHTADILGSFLIESPTQPSRRKCSSTPLTDAKKGFLHAMQCEEDSKAEIPRKELFKEPQMLPMKRKPKSTTVNAPLDTETTNKPARKNSVSSGASSANSRKNHTGAIPKKKFSATATKPSTIRVTQSTDAKTTNSFDSKRLVNRITKSDVPRRGVITTGKPKTESFAMPPRITKRLSSVSGTITHPSGEHIPLSTSILEPNEEKRKPENLTRKLVSAPIVPLQPLGESQMLSSSVAMEPDDQSLISDACTVLDQSRRLLSVSAMITEPSGESKLMSQSMDQGPCVKNLSPISAFLPEPLPLTCPLTTESEQVVSTSINSLSKSAFITGPFDESISRMTAEPRRLLSGTITKPSGETRLLSTSITETPKESTTVTLDTRHLSSASATITKPCGESKVLSTTITKEPQEVISRSGQATKQLFLTPREPCNETQTHFPGPPVIVETENRSRRLIQAQIVTTEPCGKLTLTPRKSSTRSSAENNVPSVDLRRLSSASATITKPCGEFRIVSKTESQKAANGQSFTNENLQHVEENDESMLTPMGDLDYSQINNTIDSCLDTYSRTSQKRTTQGKQQEPKRARVESYRDKLNDKKCSKPPTAGKKRLGSTSSVKGLAMSKLSLQKSRSKSISSRPMMYASQNMYYDEKWMKKQELGFTRWLNFILTPDELDCPKDPSCKMNRVDAGKILCMDTKDITLAPTKEELSLKSYTATRRLNRLRRSACMLFESESIVRVVHKIEEEIESLRLLVRADKHINKDYGVRQQLLNMILCYNPLWLRIGLETIYGVVLNLKSNTDVHGLSTFIVTRLLNNPMIASDYSHPTVPNLFKDGYEEALAKFTLKKFLLLVLFLDRAKLTKLIDHDPCLFCKDAEFKSSRNLLLIFSRDFLSGEGDVTRHLGYLGYTITATQTSLDEFDYAVSNIAVDLRCGIRLTRIMGLLTHNWKLLSQLRTPAISRLQKIHNVGVCLKAMKEVGIDIESGGLSSKDIIDGHREKTLELLWRLVFHFQISINLNENQIQEEVTFLKKNLRTRRQLQLLLLNETHVVSDEKRLSEPGLYYKSHKLSLLLEWSKAVCAYYNLKVENFTVSFSDGRVLCCLVHHYHPSLLPWNGIRHDTTQSQFQIEETESDGEEFRNSTWCDTFSPTTGKPTQLDELLTNEKHNFKMVYDAVGHLGGVPVMIKSSEMSHTIPNEKVFIVFRTLHRSTRLLSRQHRAARLIQSVFRMHRLRTKYQKMRSSAIVLQAAFKSHLSHKKFQTLKKSAIKIQQKWKATLLARRQKKSYLKLKGTVILAQSLYRARLARIYVQRIQAAVKIQSAYRGYVAFKNYKDFRKAVITIQSNVKMSIQRRKYKQILKSTKIIQEHYRAHSRRIEAMKKYQEIKTSCVTIQTYCRRYQARKTYRELRRVTIQMQALVRRKQAMKKYKKTKQAALVVQALREAEKARLMQFSAAVYLHMCAIKIQRAYRNARTRKLAKQQLNSIITLQRCFRKKIERRQQEKRLRSVTVIQSYVRMYLAKKYADKRRQSITLLQAMWRGRLLRSQLKSKKIIRIRRNLTAANLKAKEEDKLSNRTTSALDYLKKIKQMSDLLSALEHLEVATRLSAVCCERMATNNGIQTIYELLNGFNRSLPHMQAISRSISILVNLAKYEATVSAVYYVRDKINSINIIMEQIQNFREKGCSIFTKACLLLSILGQHEHIREEILAMPKFTDKIKSLYTLTMRKRKRNVEFERMKSLNSSMFNSFMVAPSYNLNVKPAWNLSTNRMKETEDSLEAIKSVARVFQIQI</sequence>
<feature type="compositionally biased region" description="Polar residues" evidence="12">
    <location>
        <begin position="418"/>
        <end position="432"/>
    </location>
</feature>
<dbReference type="GeneID" id="100313557"/>
<keyword evidence="6" id="KW-0677">Repeat</keyword>
<dbReference type="CDD" id="cd21223">
    <property type="entry name" value="CH_ASPM_rpt1"/>
    <property type="match status" value="1"/>
</dbReference>
<feature type="domain" description="Calponin-homology (CH)" evidence="13">
    <location>
        <begin position="1404"/>
        <end position="1549"/>
    </location>
</feature>
<feature type="region of interest" description="Disordered" evidence="12">
    <location>
        <begin position="907"/>
        <end position="973"/>
    </location>
</feature>
<proteinExistence type="predicted"/>
<dbReference type="SUPFAM" id="SSF52540">
    <property type="entry name" value="P-loop containing nucleoside triphosphate hydrolases"/>
    <property type="match status" value="3"/>
</dbReference>
<evidence type="ECO:0000256" key="6">
    <source>
        <dbReference type="ARBA" id="ARBA00022737"/>
    </source>
</evidence>
<protein>
    <submittedName>
        <fullName evidence="15">ASPM-like protein</fullName>
    </submittedName>
</protein>
<dbReference type="RefSeq" id="XP_006822558.1">
    <property type="nucleotide sequence ID" value="XM_006822495.1"/>
</dbReference>
<keyword evidence="3" id="KW-0963">Cytoplasm</keyword>
<evidence type="ECO:0000256" key="2">
    <source>
        <dbReference type="ARBA" id="ARBA00004496"/>
    </source>
</evidence>
<dbReference type="InterPro" id="IPR001715">
    <property type="entry name" value="CH_dom"/>
</dbReference>
<feature type="compositionally biased region" description="Basic residues" evidence="12">
    <location>
        <begin position="449"/>
        <end position="461"/>
    </location>
</feature>
<dbReference type="InterPro" id="IPR000048">
    <property type="entry name" value="IQ_motif_EF-hand-BS"/>
</dbReference>
<dbReference type="PANTHER" id="PTHR22706">
    <property type="entry name" value="ASSEMBLY FACTOR FOR SPINDLE MICROTUBULES"/>
    <property type="match status" value="1"/>
</dbReference>
<keyword evidence="14" id="KW-1185">Reference proteome</keyword>
<feature type="domain" description="Calponin-homology (CH)" evidence="13">
    <location>
        <begin position="1218"/>
        <end position="1351"/>
    </location>
</feature>
<dbReference type="SMART" id="SM00015">
    <property type="entry name" value="IQ"/>
    <property type="match status" value="11"/>
</dbReference>
<dbReference type="Gene3D" id="1.20.5.190">
    <property type="match status" value="4"/>
</dbReference>
<keyword evidence="5" id="KW-0132">Cell division</keyword>
<dbReference type="PANTHER" id="PTHR22706:SF1">
    <property type="entry name" value="ASSEMBLY FACTOR FOR SPINDLE MICROTUBULES"/>
    <property type="match status" value="1"/>
</dbReference>
<keyword evidence="7" id="KW-0498">Mitosis</keyword>
<dbReference type="CDD" id="cd21224">
    <property type="entry name" value="CH_ASPM_rpt2"/>
    <property type="match status" value="1"/>
</dbReference>
<evidence type="ECO:0000256" key="9">
    <source>
        <dbReference type="ARBA" id="ARBA00023054"/>
    </source>
</evidence>
<keyword evidence="8" id="KW-0112">Calmodulin-binding</keyword>
<dbReference type="CDD" id="cd23767">
    <property type="entry name" value="IQCD"/>
    <property type="match status" value="2"/>
</dbReference>
<keyword evidence="9" id="KW-0175">Coiled coil</keyword>
<evidence type="ECO:0000256" key="1">
    <source>
        <dbReference type="ARBA" id="ARBA00004123"/>
    </source>
</evidence>
<dbReference type="InterPro" id="IPR036872">
    <property type="entry name" value="CH_dom_sf"/>
</dbReference>
<dbReference type="Pfam" id="PF15780">
    <property type="entry name" value="ASH"/>
    <property type="match status" value="1"/>
</dbReference>
<evidence type="ECO:0000313" key="14">
    <source>
        <dbReference type="Proteomes" id="UP000694865"/>
    </source>
</evidence>
<reference evidence="15" key="1">
    <citation type="submission" date="2025-08" db="UniProtKB">
        <authorList>
            <consortium name="RefSeq"/>
        </authorList>
    </citation>
    <scope>IDENTIFICATION</scope>
    <source>
        <tissue evidence="15">Testes</tissue>
    </source>
</reference>
<keyword evidence="10" id="KW-0539">Nucleus</keyword>
<accession>A0ABM0MRB7</accession>
<evidence type="ECO:0000256" key="11">
    <source>
        <dbReference type="ARBA" id="ARBA00023306"/>
    </source>
</evidence>
<evidence type="ECO:0000256" key="12">
    <source>
        <dbReference type="SAM" id="MobiDB-lite"/>
    </source>
</evidence>
<feature type="compositionally biased region" description="Low complexity" evidence="12">
    <location>
        <begin position="436"/>
        <end position="448"/>
    </location>
</feature>
<dbReference type="InterPro" id="IPR013783">
    <property type="entry name" value="Ig-like_fold"/>
</dbReference>
<evidence type="ECO:0000256" key="7">
    <source>
        <dbReference type="ARBA" id="ARBA00022776"/>
    </source>
</evidence>
<dbReference type="Gene3D" id="1.10.418.10">
    <property type="entry name" value="Calponin-like domain"/>
    <property type="match status" value="2"/>
</dbReference>
<gene>
    <name evidence="15" type="primary">LOC100313557</name>
</gene>
<evidence type="ECO:0000256" key="5">
    <source>
        <dbReference type="ARBA" id="ARBA00022618"/>
    </source>
</evidence>
<feature type="compositionally biased region" description="Polar residues" evidence="12">
    <location>
        <begin position="463"/>
        <end position="480"/>
    </location>
</feature>
<evidence type="ECO:0000313" key="15">
    <source>
        <dbReference type="RefSeq" id="XP_006822558.1"/>
    </source>
</evidence>
<dbReference type="Gene3D" id="2.60.40.10">
    <property type="entry name" value="Immunoglobulins"/>
    <property type="match status" value="1"/>
</dbReference>
<evidence type="ECO:0000256" key="8">
    <source>
        <dbReference type="ARBA" id="ARBA00022860"/>
    </source>
</evidence>
<evidence type="ECO:0000259" key="13">
    <source>
        <dbReference type="PROSITE" id="PS50021"/>
    </source>
</evidence>
<evidence type="ECO:0000256" key="3">
    <source>
        <dbReference type="ARBA" id="ARBA00022490"/>
    </source>
</evidence>
<keyword evidence="4" id="KW-0597">Phosphoprotein</keyword>
<dbReference type="InterPro" id="IPR051185">
    <property type="entry name" value="ASPM"/>
</dbReference>
<dbReference type="Proteomes" id="UP000694865">
    <property type="component" value="Unplaced"/>
</dbReference>
<dbReference type="InterPro" id="IPR031549">
    <property type="entry name" value="ASH"/>
</dbReference>
<dbReference type="PROSITE" id="PS50021">
    <property type="entry name" value="CH"/>
    <property type="match status" value="2"/>
</dbReference>
<feature type="region of interest" description="Disordered" evidence="12">
    <location>
        <begin position="398"/>
        <end position="480"/>
    </location>
</feature>
<feature type="region of interest" description="Disordered" evidence="12">
    <location>
        <begin position="1"/>
        <end position="36"/>
    </location>
</feature>
<comment type="subcellular location">
    <subcellularLocation>
        <location evidence="2">Cytoplasm</location>
    </subcellularLocation>
    <subcellularLocation>
        <location evidence="1">Nucleus</location>
    </subcellularLocation>
</comment>
<feature type="compositionally biased region" description="Polar residues" evidence="12">
    <location>
        <begin position="7"/>
        <end position="18"/>
    </location>
</feature>
<name>A0ABM0MRB7_SACKO</name>
<evidence type="ECO:0000256" key="4">
    <source>
        <dbReference type="ARBA" id="ARBA00022553"/>
    </source>
</evidence>
<organism evidence="14 15">
    <name type="scientific">Saccoglossus kowalevskii</name>
    <name type="common">Acorn worm</name>
    <dbReference type="NCBI Taxonomy" id="10224"/>
    <lineage>
        <taxon>Eukaryota</taxon>
        <taxon>Metazoa</taxon>
        <taxon>Hemichordata</taxon>
        <taxon>Enteropneusta</taxon>
        <taxon>Harrimaniidae</taxon>
        <taxon>Saccoglossus</taxon>
    </lineage>
</organism>
<keyword evidence="11" id="KW-0131">Cell cycle</keyword>
<feature type="compositionally biased region" description="Low complexity" evidence="12">
    <location>
        <begin position="963"/>
        <end position="973"/>
    </location>
</feature>
<feature type="compositionally biased region" description="Polar residues" evidence="12">
    <location>
        <begin position="907"/>
        <end position="920"/>
    </location>
</feature>
<feature type="compositionally biased region" description="Basic and acidic residues" evidence="12">
    <location>
        <begin position="921"/>
        <end position="940"/>
    </location>
</feature>
<dbReference type="Pfam" id="PF00612">
    <property type="entry name" value="IQ"/>
    <property type="match status" value="7"/>
</dbReference>
<feature type="region of interest" description="Disordered" evidence="12">
    <location>
        <begin position="182"/>
        <end position="210"/>
    </location>
</feature>
<dbReference type="Pfam" id="PF00307">
    <property type="entry name" value="CH"/>
    <property type="match status" value="1"/>
</dbReference>
<dbReference type="SUPFAM" id="SSF47576">
    <property type="entry name" value="Calponin-homology domain, CH-domain"/>
    <property type="match status" value="1"/>
</dbReference>
<dbReference type="InterPro" id="IPR027417">
    <property type="entry name" value="P-loop_NTPase"/>
</dbReference>
<evidence type="ECO:0000256" key="10">
    <source>
        <dbReference type="ARBA" id="ARBA00023242"/>
    </source>
</evidence>